<name>A0A8C4T101_ERPCA</name>
<dbReference type="AlphaFoldDB" id="A0A8C4T101"/>
<organism evidence="1 2">
    <name type="scientific">Erpetoichthys calabaricus</name>
    <name type="common">Rope fish</name>
    <name type="synonym">Calamoichthys calabaricus</name>
    <dbReference type="NCBI Taxonomy" id="27687"/>
    <lineage>
        <taxon>Eukaryota</taxon>
        <taxon>Metazoa</taxon>
        <taxon>Chordata</taxon>
        <taxon>Craniata</taxon>
        <taxon>Vertebrata</taxon>
        <taxon>Euteleostomi</taxon>
        <taxon>Actinopterygii</taxon>
        <taxon>Polypteriformes</taxon>
        <taxon>Polypteridae</taxon>
        <taxon>Erpetoichthys</taxon>
    </lineage>
</organism>
<dbReference type="Ensembl" id="ENSECRT00000025101.1">
    <property type="protein sequence ID" value="ENSECRP00000024566.1"/>
    <property type="gene ID" value="ENSECRG00000016636.1"/>
</dbReference>
<reference evidence="1" key="1">
    <citation type="submission" date="2025-08" db="UniProtKB">
        <authorList>
            <consortium name="Ensembl"/>
        </authorList>
    </citation>
    <scope>IDENTIFICATION</scope>
</reference>
<reference evidence="1" key="2">
    <citation type="submission" date="2025-09" db="UniProtKB">
        <authorList>
            <consortium name="Ensembl"/>
        </authorList>
    </citation>
    <scope>IDENTIFICATION</scope>
</reference>
<evidence type="ECO:0000313" key="1">
    <source>
        <dbReference type="Ensembl" id="ENSECRP00000024566.1"/>
    </source>
</evidence>
<proteinExistence type="predicted"/>
<evidence type="ECO:0000313" key="2">
    <source>
        <dbReference type="Proteomes" id="UP000694620"/>
    </source>
</evidence>
<protein>
    <submittedName>
        <fullName evidence="1">Uncharacterized protein</fullName>
    </submittedName>
</protein>
<dbReference type="GeneTree" id="ENSGT01150000288603"/>
<accession>A0A8C4T101</accession>
<keyword evidence="2" id="KW-1185">Reference proteome</keyword>
<dbReference type="Proteomes" id="UP000694620">
    <property type="component" value="Unassembled WGS sequence"/>
</dbReference>
<sequence length="94" mass="10764">NYWSEHTPYTLDRTKMTNSLVCATYLDPSTAAFADGIRHRGPRWIDHGQEASKAEVGGWEVHALNIKGVRVGKLILRKQQVAETWRKKLEQENC</sequence>